<dbReference type="Pfam" id="PF23019">
    <property type="entry name" value="DUF7033"/>
    <property type="match status" value="1"/>
</dbReference>
<accession>A0A3S2Z7Z7</accession>
<evidence type="ECO:0000313" key="3">
    <source>
        <dbReference type="Proteomes" id="UP000287447"/>
    </source>
</evidence>
<evidence type="ECO:0000259" key="1">
    <source>
        <dbReference type="Pfam" id="PF23019"/>
    </source>
</evidence>
<dbReference type="EMBL" id="SADE01000002">
    <property type="protein sequence ID" value="RVU36749.1"/>
    <property type="molecule type" value="Genomic_DNA"/>
</dbReference>
<proteinExistence type="predicted"/>
<reference evidence="3" key="1">
    <citation type="submission" date="2019-01" db="EMBL/GenBank/DDBJ databases">
        <title>Gri0909 isolated from a small marine red alga.</title>
        <authorList>
            <person name="Kim J."/>
            <person name="Jeong S.E."/>
            <person name="Jeon C.O."/>
        </authorList>
    </citation>
    <scope>NUCLEOTIDE SEQUENCE [LARGE SCALE GENOMIC DNA]</scope>
    <source>
        <strain evidence="3">Gri0909</strain>
    </source>
</reference>
<comment type="caution">
    <text evidence="2">The sequence shown here is derived from an EMBL/GenBank/DDBJ whole genome shotgun (WGS) entry which is preliminary data.</text>
</comment>
<dbReference type="OrthoDB" id="9787041at2"/>
<sequence length="443" mass="49785">MTEKRSIRLSTAPELQAFRPELDHVCRFLEAMFPLRFDDGAEVALHYGADAPDDAILTIPAVAFPACVTIGDKGDLLPNRKALEDLTAMETGTTPLFPPAGETSAIEARLPYDAIGSIFVLISRLEEYGAETGDRYGRYTIEADLVARCGRYGEALADRAAWDIAAALLNGTPEYTTRYDVIPTHDIDSLKGYHSVHEPLRWAMGDLIKRRSLSKAANRLREGYFSGAPWRSIEDLMAASENHGLKSRFYFMGPTLDPMDAPYAAKYPKLTGKVIRRIRQGGHRLGYHPGFQTWDDEEEWARQRRDLEALAGVPVLEGRQHVLHYKTGVTAEIWDRMGMDLDLTLGYPEKSGFRTGSAHAVPAYSLRQRKTLSLRQASTAVLDFGFFGGKYRSMSIDEALEECRAVIDQCKRYQGQFVFLYHNNQTTAPLWPFYNRLLDLACD</sequence>
<feature type="domain" description="DUF7033" evidence="1">
    <location>
        <begin position="110"/>
        <end position="191"/>
    </location>
</feature>
<name>A0A3S2Z7Z7_9PROT</name>
<dbReference type="Proteomes" id="UP000287447">
    <property type="component" value="Unassembled WGS sequence"/>
</dbReference>
<keyword evidence="3" id="KW-1185">Reference proteome</keyword>
<dbReference type="Gene3D" id="3.20.20.370">
    <property type="entry name" value="Glycoside hydrolase/deacetylase"/>
    <property type="match status" value="1"/>
</dbReference>
<evidence type="ECO:0000313" key="2">
    <source>
        <dbReference type="EMBL" id="RVU36749.1"/>
    </source>
</evidence>
<protein>
    <recommendedName>
        <fullName evidence="1">DUF7033 domain-containing protein</fullName>
    </recommendedName>
</protein>
<dbReference type="AlphaFoldDB" id="A0A3S2Z7Z7"/>
<dbReference type="SUPFAM" id="SSF88713">
    <property type="entry name" value="Glycoside hydrolase/deacetylase"/>
    <property type="match status" value="1"/>
</dbReference>
<dbReference type="InterPro" id="IPR054297">
    <property type="entry name" value="DUF7033"/>
</dbReference>
<gene>
    <name evidence="2" type="ORF">EOI86_16420</name>
</gene>
<organism evidence="2 3">
    <name type="scientific">Hwanghaeella grinnelliae</name>
    <dbReference type="NCBI Taxonomy" id="2500179"/>
    <lineage>
        <taxon>Bacteria</taxon>
        <taxon>Pseudomonadati</taxon>
        <taxon>Pseudomonadota</taxon>
        <taxon>Alphaproteobacteria</taxon>
        <taxon>Rhodospirillales</taxon>
        <taxon>Rhodospirillaceae</taxon>
        <taxon>Hwanghaeella</taxon>
    </lineage>
</organism>
<dbReference type="GO" id="GO:0005975">
    <property type="term" value="P:carbohydrate metabolic process"/>
    <property type="evidence" value="ECO:0007669"/>
    <property type="project" value="InterPro"/>
</dbReference>
<dbReference type="InterPro" id="IPR011330">
    <property type="entry name" value="Glyco_hydro/deAcase_b/a-brl"/>
</dbReference>
<dbReference type="RefSeq" id="WP_127766225.1">
    <property type="nucleotide sequence ID" value="NZ_SADE01000002.1"/>
</dbReference>